<evidence type="ECO:0000313" key="6">
    <source>
        <dbReference type="Proteomes" id="UP001158576"/>
    </source>
</evidence>
<protein>
    <submittedName>
        <fullName evidence="5">Oidioi.mRNA.OKI2018_I69.PAR.g12585.t1.cds</fullName>
    </submittedName>
</protein>
<comment type="similarity">
    <text evidence="2">Belongs to the sulfatase family.</text>
</comment>
<evidence type="ECO:0000256" key="3">
    <source>
        <dbReference type="ARBA" id="ARBA00022801"/>
    </source>
</evidence>
<dbReference type="Pfam" id="PF00884">
    <property type="entry name" value="Sulfatase"/>
    <property type="match status" value="1"/>
</dbReference>
<dbReference type="SUPFAM" id="SSF53649">
    <property type="entry name" value="Alkaline phosphatase-like"/>
    <property type="match status" value="1"/>
</dbReference>
<dbReference type="PANTHER" id="PTHR42693">
    <property type="entry name" value="ARYLSULFATASE FAMILY MEMBER"/>
    <property type="match status" value="1"/>
</dbReference>
<evidence type="ECO:0000256" key="2">
    <source>
        <dbReference type="ARBA" id="ARBA00008779"/>
    </source>
</evidence>
<dbReference type="InterPro" id="IPR017850">
    <property type="entry name" value="Alkaline_phosphatase_core_sf"/>
</dbReference>
<accession>A0ABN7S0N8</accession>
<dbReference type="EMBL" id="OU015568">
    <property type="protein sequence ID" value="CAG5090395.1"/>
    <property type="molecule type" value="Genomic_DNA"/>
</dbReference>
<organism evidence="5 6">
    <name type="scientific">Oikopleura dioica</name>
    <name type="common">Tunicate</name>
    <dbReference type="NCBI Taxonomy" id="34765"/>
    <lineage>
        <taxon>Eukaryota</taxon>
        <taxon>Metazoa</taxon>
        <taxon>Chordata</taxon>
        <taxon>Tunicata</taxon>
        <taxon>Appendicularia</taxon>
        <taxon>Copelata</taxon>
        <taxon>Oikopleuridae</taxon>
        <taxon>Oikopleura</taxon>
    </lineage>
</organism>
<comment type="cofactor">
    <cofactor evidence="1">
        <name>Ca(2+)</name>
        <dbReference type="ChEBI" id="CHEBI:29108"/>
    </cofactor>
</comment>
<name>A0ABN7S0N8_OIKDI</name>
<evidence type="ECO:0000313" key="5">
    <source>
        <dbReference type="EMBL" id="CAG5090395.1"/>
    </source>
</evidence>
<dbReference type="InterPro" id="IPR000917">
    <property type="entry name" value="Sulfatase_N"/>
</dbReference>
<dbReference type="PANTHER" id="PTHR42693:SF53">
    <property type="entry name" value="ENDO-4-O-SULFATASE"/>
    <property type="match status" value="1"/>
</dbReference>
<sequence>MKFFSNLIGFLIVENRARRPNVILINCDDFGIGDFQIYNKAAKVPTPNIDRLGKEGIKFLDGHSASSRCAPRYKTGLFGKEQPLNYWLVNRIATAEDRKETERLDNEFKEKMNELGKRYPKLRTANDFPGIYEMKIGPQDHHYDYSFTNSFICCQPGGFYENGKGIEPVDTWVKQRPFPEHTPREASSFNPEWGGCTFNGVSGYMGGPGQPEKFDEETEDLPIYFCNFPRQQLVMKSFDTRNAEEMTIPRLEKFIDDNHEDAFFVYYGMRSGHGPFNTPLRFRNKTEVGSLGEMIMETDEIIGKILNRLEEHGIADDTLVMFMSDNGPASFTQDFVSKYDHNQRQVDLPNYWEGGTRTVQLKGKKNTQAEAGHRTPFLWRYPRRFAPKTLDDPKVPVSTVDIYATLAELIDYDLGKCLILRNTEALEV</sequence>
<proteinExistence type="inferred from homology"/>
<reference evidence="5 6" key="1">
    <citation type="submission" date="2021-04" db="EMBL/GenBank/DDBJ databases">
        <authorList>
            <person name="Bliznina A."/>
        </authorList>
    </citation>
    <scope>NUCLEOTIDE SEQUENCE [LARGE SCALE GENOMIC DNA]</scope>
</reference>
<dbReference type="Proteomes" id="UP001158576">
    <property type="component" value="Chromosome PAR"/>
</dbReference>
<dbReference type="Gene3D" id="3.40.720.10">
    <property type="entry name" value="Alkaline Phosphatase, subunit A"/>
    <property type="match status" value="1"/>
</dbReference>
<keyword evidence="3" id="KW-0378">Hydrolase</keyword>
<keyword evidence="6" id="KW-1185">Reference proteome</keyword>
<gene>
    <name evidence="5" type="ORF">OKIOD_LOCUS4143</name>
</gene>
<evidence type="ECO:0000256" key="1">
    <source>
        <dbReference type="ARBA" id="ARBA00001913"/>
    </source>
</evidence>
<evidence type="ECO:0000259" key="4">
    <source>
        <dbReference type="Pfam" id="PF00884"/>
    </source>
</evidence>
<feature type="domain" description="Sulfatase N-terminal" evidence="4">
    <location>
        <begin position="228"/>
        <end position="411"/>
    </location>
</feature>
<dbReference type="InterPro" id="IPR050738">
    <property type="entry name" value="Sulfatase"/>
</dbReference>